<accession>A0ABV0J256</accession>
<name>A0ABV0J256_9CYAN</name>
<evidence type="ECO:0000313" key="4">
    <source>
        <dbReference type="Proteomes" id="UP001464891"/>
    </source>
</evidence>
<evidence type="ECO:0000313" key="3">
    <source>
        <dbReference type="EMBL" id="MEP0815857.1"/>
    </source>
</evidence>
<keyword evidence="2" id="KW-0732">Signal</keyword>
<evidence type="ECO:0000256" key="2">
    <source>
        <dbReference type="SAM" id="SignalP"/>
    </source>
</evidence>
<evidence type="ECO:0000256" key="1">
    <source>
        <dbReference type="SAM" id="MobiDB-lite"/>
    </source>
</evidence>
<organism evidence="3 4">
    <name type="scientific">Trichocoleus desertorum GB2-A4</name>
    <dbReference type="NCBI Taxonomy" id="2933944"/>
    <lineage>
        <taxon>Bacteria</taxon>
        <taxon>Bacillati</taxon>
        <taxon>Cyanobacteriota</taxon>
        <taxon>Cyanophyceae</taxon>
        <taxon>Leptolyngbyales</taxon>
        <taxon>Trichocoleusaceae</taxon>
        <taxon>Trichocoleus</taxon>
    </lineage>
</organism>
<feature type="signal peptide" evidence="2">
    <location>
        <begin position="1"/>
        <end position="39"/>
    </location>
</feature>
<gene>
    <name evidence="3" type="ORF">NC998_01975</name>
</gene>
<protein>
    <submittedName>
        <fullName evidence="3">Uncharacterized protein</fullName>
    </submittedName>
</protein>
<reference evidence="3 4" key="1">
    <citation type="submission" date="2022-04" db="EMBL/GenBank/DDBJ databases">
        <title>Positive selection, recombination, and allopatry shape intraspecific diversity of widespread and dominant cyanobacteria.</title>
        <authorList>
            <person name="Wei J."/>
            <person name="Shu W."/>
            <person name="Hu C."/>
        </authorList>
    </citation>
    <scope>NUCLEOTIDE SEQUENCE [LARGE SCALE GENOMIC DNA]</scope>
    <source>
        <strain evidence="3 4">GB2-A4</strain>
    </source>
</reference>
<feature type="chain" id="PRO_5045334696" evidence="2">
    <location>
        <begin position="40"/>
        <end position="141"/>
    </location>
</feature>
<dbReference type="EMBL" id="JAMPKM010000001">
    <property type="protein sequence ID" value="MEP0815857.1"/>
    <property type="molecule type" value="Genomic_DNA"/>
</dbReference>
<dbReference type="RefSeq" id="WP_190431404.1">
    <property type="nucleotide sequence ID" value="NZ_JAMPKM010000001.1"/>
</dbReference>
<sequence>MKMQPQTKLAFPRFQARLALGLLLGVALAPCLLPQATSAQTAGAVQPLEDFQNKDGGTDLFSDRSGNGASSLFDLMHRAAFGGMRSADDYGTEQQQNLNDAAAQFRAIQLQRLKQQKGPASRPSAPATTLEIAPATGTSVK</sequence>
<keyword evidence="4" id="KW-1185">Reference proteome</keyword>
<comment type="caution">
    <text evidence="3">The sequence shown here is derived from an EMBL/GenBank/DDBJ whole genome shotgun (WGS) entry which is preliminary data.</text>
</comment>
<dbReference type="Proteomes" id="UP001464891">
    <property type="component" value="Unassembled WGS sequence"/>
</dbReference>
<feature type="region of interest" description="Disordered" evidence="1">
    <location>
        <begin position="113"/>
        <end position="141"/>
    </location>
</feature>
<proteinExistence type="predicted"/>